<evidence type="ECO:0000259" key="7">
    <source>
        <dbReference type="Pfam" id="PF08125"/>
    </source>
</evidence>
<reference evidence="8 9" key="1">
    <citation type="journal article" date="2015" name="Plant Cell">
        <title>Oil accumulation by the oleaginous diatom Fistulifera solaris as revealed by the genome and transcriptome.</title>
        <authorList>
            <person name="Tanaka T."/>
            <person name="Maeda Y."/>
            <person name="Veluchamy A."/>
            <person name="Tanaka M."/>
            <person name="Abida H."/>
            <person name="Marechal E."/>
            <person name="Bowler C."/>
            <person name="Muto M."/>
            <person name="Sunaga Y."/>
            <person name="Tanaka M."/>
            <person name="Yoshino T."/>
            <person name="Taniguchi T."/>
            <person name="Fukuda Y."/>
            <person name="Nemoto M."/>
            <person name="Matsumoto M."/>
            <person name="Wong P.S."/>
            <person name="Aburatani S."/>
            <person name="Fujibuchi W."/>
        </authorList>
    </citation>
    <scope>NUCLEOTIDE SEQUENCE [LARGE SCALE GENOMIC DNA]</scope>
    <source>
        <strain evidence="8 9">JPCC DA0580</strain>
    </source>
</reference>
<evidence type="ECO:0000313" key="9">
    <source>
        <dbReference type="Proteomes" id="UP000198406"/>
    </source>
</evidence>
<evidence type="ECO:0000256" key="5">
    <source>
        <dbReference type="ARBA" id="ARBA00047733"/>
    </source>
</evidence>
<comment type="caution">
    <text evidence="8">The sequence shown here is derived from an EMBL/GenBank/DDBJ whole genome shotgun (WGS) entry which is preliminary data.</text>
</comment>
<dbReference type="Gene3D" id="1.10.1040.10">
    <property type="entry name" value="N-(1-d-carboxylethyl)-l-norvaline Dehydrogenase, domain 2"/>
    <property type="match status" value="1"/>
</dbReference>
<gene>
    <name evidence="8" type="ORF">FisN_31Hh026</name>
</gene>
<dbReference type="EMBL" id="BDSP01000125">
    <property type="protein sequence ID" value="GAX18222.1"/>
    <property type="molecule type" value="Genomic_DNA"/>
</dbReference>
<keyword evidence="2 8" id="KW-0560">Oxidoreductase</keyword>
<dbReference type="SUPFAM" id="SSF51735">
    <property type="entry name" value="NAD(P)-binding Rossmann-fold domains"/>
    <property type="match status" value="1"/>
</dbReference>
<dbReference type="InterPro" id="IPR013131">
    <property type="entry name" value="Mannitol_DH_N"/>
</dbReference>
<sequence length="508" mass="56604">MAAVQLQRSSTWRLSDAALKSLSSSIRIPSYNRANITPGILHVGLGNFHRAHMATYMDDLLDKDASQHNWGILGGGVMSFDVDKRDMLESQDWLQVLVERDGDTAEARVIGSMVDFCPVDLHTHAPLKRALLNPNIKIASLTVTESGYFLNPNTGKFDPNNHHIVKDIENPDHPSTIFGIMIQALQKRKESAVAPFTIMSCDNVPENGHVCKEVTLGMARLTDPYMADWIEENVQFPNSMVDRITPATSDLERDYLMDQFGVEDAFPVFCEPFRQWVLEDKFSNGRPDLDQVGVQFVEDVHPFENMKIRVLNGGHASLVYPSALLGLKYVHDAMEHAPIRAFLDALEVNEIIPTVGPVPETNLAEYWKVIAGRFSNPTMNDTIHRNAYDGSSRQPKFVIPVLKDNLEAGRSVDGLAIVSAMWCRYCQGTTEAGSILAPHDPQWDRLHQTALAAKKNPQCWLDMTDIYGETGQHPLMKKAFTKAMHLIEARGIEATLGAYSSTRPGVIA</sequence>
<evidence type="ECO:0000256" key="2">
    <source>
        <dbReference type="ARBA" id="ARBA00023002"/>
    </source>
</evidence>
<comment type="similarity">
    <text evidence="1">Belongs to the mannitol dehydrogenase family.</text>
</comment>
<proteinExistence type="inferred from homology"/>
<evidence type="ECO:0000259" key="6">
    <source>
        <dbReference type="Pfam" id="PF01232"/>
    </source>
</evidence>
<dbReference type="GO" id="GO:0019594">
    <property type="term" value="P:mannitol metabolic process"/>
    <property type="evidence" value="ECO:0007669"/>
    <property type="project" value="InterPro"/>
</dbReference>
<feature type="domain" description="Mannitol dehydrogenase N-terminal" evidence="6">
    <location>
        <begin position="39"/>
        <end position="290"/>
    </location>
</feature>
<keyword evidence="3" id="KW-0520">NAD</keyword>
<dbReference type="GO" id="GO:0050086">
    <property type="term" value="F:mannitol 2-dehydrogenase activity"/>
    <property type="evidence" value="ECO:0007669"/>
    <property type="project" value="UniProtKB-EC"/>
</dbReference>
<dbReference type="InterPro" id="IPR013328">
    <property type="entry name" value="6PGD_dom2"/>
</dbReference>
<dbReference type="InterPro" id="IPR023027">
    <property type="entry name" value="Mannitol_DH_CS"/>
</dbReference>
<evidence type="ECO:0000256" key="4">
    <source>
        <dbReference type="ARBA" id="ARBA00038970"/>
    </source>
</evidence>
<dbReference type="PRINTS" id="PR00084">
    <property type="entry name" value="MTLDHDRGNASE"/>
</dbReference>
<feature type="domain" description="Mannitol dehydrogenase C-terminal" evidence="7">
    <location>
        <begin position="299"/>
        <end position="485"/>
    </location>
</feature>
<dbReference type="EC" id="1.1.1.67" evidence="4"/>
<dbReference type="InParanoid" id="A0A1Z5JWK7"/>
<dbReference type="OrthoDB" id="40381at2759"/>
<dbReference type="InterPro" id="IPR036291">
    <property type="entry name" value="NAD(P)-bd_dom_sf"/>
</dbReference>
<dbReference type="InterPro" id="IPR013118">
    <property type="entry name" value="Mannitol_DH_C"/>
</dbReference>
<dbReference type="InterPro" id="IPR008927">
    <property type="entry name" value="6-PGluconate_DH-like_C_sf"/>
</dbReference>
<dbReference type="InterPro" id="IPR000669">
    <property type="entry name" value="Mannitol_DH"/>
</dbReference>
<dbReference type="InterPro" id="IPR050988">
    <property type="entry name" value="Mannitol_DH/Oxidoreductase"/>
</dbReference>
<dbReference type="PANTHER" id="PTHR43362:SF1">
    <property type="entry name" value="MANNITOL DEHYDROGENASE 2-RELATED"/>
    <property type="match status" value="1"/>
</dbReference>
<evidence type="ECO:0000256" key="3">
    <source>
        <dbReference type="ARBA" id="ARBA00023027"/>
    </source>
</evidence>
<organism evidence="8 9">
    <name type="scientific">Fistulifera solaris</name>
    <name type="common">Oleaginous diatom</name>
    <dbReference type="NCBI Taxonomy" id="1519565"/>
    <lineage>
        <taxon>Eukaryota</taxon>
        <taxon>Sar</taxon>
        <taxon>Stramenopiles</taxon>
        <taxon>Ochrophyta</taxon>
        <taxon>Bacillariophyta</taxon>
        <taxon>Bacillariophyceae</taxon>
        <taxon>Bacillariophycidae</taxon>
        <taxon>Naviculales</taxon>
        <taxon>Naviculaceae</taxon>
        <taxon>Fistulifera</taxon>
    </lineage>
</organism>
<dbReference type="PROSITE" id="PS00974">
    <property type="entry name" value="MANNITOL_DHGENASE"/>
    <property type="match status" value="1"/>
</dbReference>
<protein>
    <recommendedName>
        <fullName evidence="4">mannitol 2-dehydrogenase</fullName>
        <ecNumber evidence="4">1.1.1.67</ecNumber>
    </recommendedName>
</protein>
<accession>A0A1Z5JWK7</accession>
<dbReference type="Pfam" id="PF08125">
    <property type="entry name" value="Mannitol_dh_C"/>
    <property type="match status" value="1"/>
</dbReference>
<name>A0A1Z5JWK7_FISSO</name>
<dbReference type="Gene3D" id="3.40.50.720">
    <property type="entry name" value="NAD(P)-binding Rossmann-like Domain"/>
    <property type="match status" value="1"/>
</dbReference>
<dbReference type="PANTHER" id="PTHR43362">
    <property type="entry name" value="MANNITOL DEHYDROGENASE DSF1-RELATED"/>
    <property type="match status" value="1"/>
</dbReference>
<dbReference type="Pfam" id="PF01232">
    <property type="entry name" value="Mannitol_dh"/>
    <property type="match status" value="1"/>
</dbReference>
<evidence type="ECO:0000313" key="8">
    <source>
        <dbReference type="EMBL" id="GAX18222.1"/>
    </source>
</evidence>
<dbReference type="SUPFAM" id="SSF48179">
    <property type="entry name" value="6-phosphogluconate dehydrogenase C-terminal domain-like"/>
    <property type="match status" value="1"/>
</dbReference>
<dbReference type="AlphaFoldDB" id="A0A1Z5JWK7"/>
<evidence type="ECO:0000256" key="1">
    <source>
        <dbReference type="ARBA" id="ARBA00006541"/>
    </source>
</evidence>
<comment type="catalytic activity">
    <reaction evidence="5">
        <text>D-mannitol + NAD(+) = D-fructose + NADH + H(+)</text>
        <dbReference type="Rhea" id="RHEA:12084"/>
        <dbReference type="ChEBI" id="CHEBI:15378"/>
        <dbReference type="ChEBI" id="CHEBI:16899"/>
        <dbReference type="ChEBI" id="CHEBI:37721"/>
        <dbReference type="ChEBI" id="CHEBI:57540"/>
        <dbReference type="ChEBI" id="CHEBI:57945"/>
        <dbReference type="EC" id="1.1.1.67"/>
    </reaction>
</comment>
<keyword evidence="9" id="KW-1185">Reference proteome</keyword>
<dbReference type="Proteomes" id="UP000198406">
    <property type="component" value="Unassembled WGS sequence"/>
</dbReference>